<evidence type="ECO:0000313" key="1">
    <source>
        <dbReference type="Proteomes" id="UP000887576"/>
    </source>
</evidence>
<reference evidence="2" key="1">
    <citation type="submission" date="2022-11" db="UniProtKB">
        <authorList>
            <consortium name="WormBaseParasite"/>
        </authorList>
    </citation>
    <scope>IDENTIFICATION</scope>
</reference>
<accession>A0AC34QIQ3</accession>
<name>A0AC34QIQ3_9BILA</name>
<protein>
    <submittedName>
        <fullName evidence="2">Uncharacterized protein</fullName>
    </submittedName>
</protein>
<organism evidence="1 2">
    <name type="scientific">Panagrolaimus sp. JU765</name>
    <dbReference type="NCBI Taxonomy" id="591449"/>
    <lineage>
        <taxon>Eukaryota</taxon>
        <taxon>Metazoa</taxon>
        <taxon>Ecdysozoa</taxon>
        <taxon>Nematoda</taxon>
        <taxon>Chromadorea</taxon>
        <taxon>Rhabditida</taxon>
        <taxon>Tylenchina</taxon>
        <taxon>Panagrolaimomorpha</taxon>
        <taxon>Panagrolaimoidea</taxon>
        <taxon>Panagrolaimidae</taxon>
        <taxon>Panagrolaimus</taxon>
    </lineage>
</organism>
<evidence type="ECO:0000313" key="2">
    <source>
        <dbReference type="WBParaSite" id="JU765_v2.g1677.t1"/>
    </source>
</evidence>
<sequence length="115" mass="12986">MSTLTILDGNCLLGQHLIEAAKQQGFSEIRVWNLESKLENRLNSNNNPEDDQIRQFIGLDSLESALDGTQTVINAHEFHDLSISPDKTKLDQVNYQFVKKMADLCQKSNAARIIQ</sequence>
<proteinExistence type="predicted"/>
<dbReference type="WBParaSite" id="JU765_v2.g1677.t1">
    <property type="protein sequence ID" value="JU765_v2.g1677.t1"/>
    <property type="gene ID" value="JU765_v2.g1677"/>
</dbReference>
<dbReference type="Proteomes" id="UP000887576">
    <property type="component" value="Unplaced"/>
</dbReference>